<gene>
    <name evidence="2" type="ORF">CEXT_781571</name>
</gene>
<dbReference type="Proteomes" id="UP001054945">
    <property type="component" value="Unassembled WGS sequence"/>
</dbReference>
<keyword evidence="1" id="KW-1133">Transmembrane helix</keyword>
<sequence>MLAKEKFSSTLLEENVVFGSSRIFISGIFNLWIFAASFPSRVNVTRSKFGYKRLHCSKKLAKEQALNSSILYTDQSLRPRIEYRFKQVTLSTKPQSLSLPTRSPVTFPLITNNSVPMFSLVTVDSFSLLSLHCLFSAFIVSDGSLSARWHCSLFAKVKKA</sequence>
<comment type="caution">
    <text evidence="2">The sequence shown here is derived from an EMBL/GenBank/DDBJ whole genome shotgun (WGS) entry which is preliminary data.</text>
</comment>
<dbReference type="EMBL" id="BPLR01021381">
    <property type="protein sequence ID" value="GIX89008.1"/>
    <property type="molecule type" value="Genomic_DNA"/>
</dbReference>
<proteinExistence type="predicted"/>
<keyword evidence="1" id="KW-0812">Transmembrane</keyword>
<evidence type="ECO:0000256" key="1">
    <source>
        <dbReference type="SAM" id="Phobius"/>
    </source>
</evidence>
<reference evidence="2 3" key="1">
    <citation type="submission" date="2021-06" db="EMBL/GenBank/DDBJ databases">
        <title>Caerostris extrusa draft genome.</title>
        <authorList>
            <person name="Kono N."/>
            <person name="Arakawa K."/>
        </authorList>
    </citation>
    <scope>NUCLEOTIDE SEQUENCE [LARGE SCALE GENOMIC DNA]</scope>
</reference>
<feature type="transmembrane region" description="Helical" evidence="1">
    <location>
        <begin position="20"/>
        <end position="38"/>
    </location>
</feature>
<evidence type="ECO:0000313" key="2">
    <source>
        <dbReference type="EMBL" id="GIX89008.1"/>
    </source>
</evidence>
<dbReference type="AlphaFoldDB" id="A0AAV4NWA0"/>
<organism evidence="2 3">
    <name type="scientific">Caerostris extrusa</name>
    <name type="common">Bark spider</name>
    <name type="synonym">Caerostris bankana</name>
    <dbReference type="NCBI Taxonomy" id="172846"/>
    <lineage>
        <taxon>Eukaryota</taxon>
        <taxon>Metazoa</taxon>
        <taxon>Ecdysozoa</taxon>
        <taxon>Arthropoda</taxon>
        <taxon>Chelicerata</taxon>
        <taxon>Arachnida</taxon>
        <taxon>Araneae</taxon>
        <taxon>Araneomorphae</taxon>
        <taxon>Entelegynae</taxon>
        <taxon>Araneoidea</taxon>
        <taxon>Araneidae</taxon>
        <taxon>Caerostris</taxon>
    </lineage>
</organism>
<protein>
    <submittedName>
        <fullName evidence="2">Uncharacterized protein</fullName>
    </submittedName>
</protein>
<evidence type="ECO:0000313" key="3">
    <source>
        <dbReference type="Proteomes" id="UP001054945"/>
    </source>
</evidence>
<accession>A0AAV4NWA0</accession>
<name>A0AAV4NWA0_CAEEX</name>
<keyword evidence="3" id="KW-1185">Reference proteome</keyword>
<keyword evidence="1" id="KW-0472">Membrane</keyword>